<sequence>MGWKQMVFLVGKLRFSQMAEVSFLSIFDVIRKHALAEEKWAFDVLYCPRKRDCGYWVDVAELSQEQQSRIRQLYYGQSTRVMCPQCREKVMRYYQTTVIIHRFEGFILTFLHRVQLPDYSMVYDHHWENCLQKRKPFLLLQANGRLFSVEYDLATVRRPDGFLPAVSEKQWYREVYLPFAAKYDRYKAFSPVRGTLFCAPDKAYEAARAVLAFWKRGAEK</sequence>
<dbReference type="RefSeq" id="WP_152945733.1">
    <property type="nucleotide sequence ID" value="NZ_WHYR01000012.1"/>
</dbReference>
<name>A0A6N7IP46_9FIRM</name>
<dbReference type="Proteomes" id="UP000441717">
    <property type="component" value="Unassembled WGS sequence"/>
</dbReference>
<accession>A0A6N7IP46</accession>
<gene>
    <name evidence="1" type="ORF">GFC01_05870</name>
</gene>
<organism evidence="1 2">
    <name type="scientific">Desulfofundulus thermobenzoicus</name>
    <dbReference type="NCBI Taxonomy" id="29376"/>
    <lineage>
        <taxon>Bacteria</taxon>
        <taxon>Bacillati</taxon>
        <taxon>Bacillota</taxon>
        <taxon>Clostridia</taxon>
        <taxon>Eubacteriales</taxon>
        <taxon>Peptococcaceae</taxon>
        <taxon>Desulfofundulus</taxon>
    </lineage>
</organism>
<keyword evidence="2" id="KW-1185">Reference proteome</keyword>
<proteinExistence type="predicted"/>
<evidence type="ECO:0000313" key="2">
    <source>
        <dbReference type="Proteomes" id="UP000441717"/>
    </source>
</evidence>
<evidence type="ECO:0008006" key="3">
    <source>
        <dbReference type="Google" id="ProtNLM"/>
    </source>
</evidence>
<evidence type="ECO:0000313" key="1">
    <source>
        <dbReference type="EMBL" id="MQL51796.1"/>
    </source>
</evidence>
<dbReference type="EMBL" id="WHYR01000012">
    <property type="protein sequence ID" value="MQL51796.1"/>
    <property type="molecule type" value="Genomic_DNA"/>
</dbReference>
<reference evidence="1 2" key="1">
    <citation type="submission" date="2019-10" db="EMBL/GenBank/DDBJ databases">
        <title>Comparative genomics of sulfur disproportionating microorganisms.</title>
        <authorList>
            <person name="Ward L.M."/>
            <person name="Bertran E."/>
            <person name="Johnston D."/>
        </authorList>
    </citation>
    <scope>NUCLEOTIDE SEQUENCE [LARGE SCALE GENOMIC DNA]</scope>
    <source>
        <strain evidence="1 2">DSM 14055</strain>
    </source>
</reference>
<protein>
    <recommendedName>
        <fullName evidence="3">CpXC domain-containing protein</fullName>
    </recommendedName>
</protein>
<comment type="caution">
    <text evidence="1">The sequence shown here is derived from an EMBL/GenBank/DDBJ whole genome shotgun (WGS) entry which is preliminary data.</text>
</comment>
<dbReference type="AlphaFoldDB" id="A0A6N7IP46"/>